<keyword evidence="1" id="KW-0472">Membrane</keyword>
<evidence type="ECO:0000313" key="3">
    <source>
        <dbReference type="Proteomes" id="UP000812270"/>
    </source>
</evidence>
<name>A0A9E2SC12_9BACT</name>
<evidence type="ECO:0000313" key="2">
    <source>
        <dbReference type="EMBL" id="MBV4359801.1"/>
    </source>
</evidence>
<proteinExistence type="predicted"/>
<evidence type="ECO:0000256" key="1">
    <source>
        <dbReference type="SAM" id="Phobius"/>
    </source>
</evidence>
<organism evidence="2 3">
    <name type="scientific">Pinibacter aurantiacus</name>
    <dbReference type="NCBI Taxonomy" id="2851599"/>
    <lineage>
        <taxon>Bacteria</taxon>
        <taxon>Pseudomonadati</taxon>
        <taxon>Bacteroidota</taxon>
        <taxon>Chitinophagia</taxon>
        <taxon>Chitinophagales</taxon>
        <taxon>Chitinophagaceae</taxon>
        <taxon>Pinibacter</taxon>
    </lineage>
</organism>
<sequence length="110" mass="13103">MIFFYGTKQRFIGHDEAYMPCPCCEVHTDAEVYVTSKYFHVYWIPFWPMDKEVNSECGKCGLKRYNLPIEDKFIPDAKELKRKFKHPWYTYLGPALISFIIAFLIVSSFR</sequence>
<keyword evidence="3" id="KW-1185">Reference proteome</keyword>
<dbReference type="EMBL" id="JAHSPG010000016">
    <property type="protein sequence ID" value="MBV4359801.1"/>
    <property type="molecule type" value="Genomic_DNA"/>
</dbReference>
<dbReference type="AlphaFoldDB" id="A0A9E2SC12"/>
<keyword evidence="1" id="KW-1133">Transmembrane helix</keyword>
<comment type="caution">
    <text evidence="2">The sequence shown here is derived from an EMBL/GenBank/DDBJ whole genome shotgun (WGS) entry which is preliminary data.</text>
</comment>
<accession>A0A9E2SC12</accession>
<feature type="transmembrane region" description="Helical" evidence="1">
    <location>
        <begin position="88"/>
        <end position="109"/>
    </location>
</feature>
<keyword evidence="1" id="KW-0812">Transmembrane</keyword>
<dbReference type="Proteomes" id="UP000812270">
    <property type="component" value="Unassembled WGS sequence"/>
</dbReference>
<gene>
    <name evidence="2" type="ORF">KTO63_21735</name>
</gene>
<protein>
    <submittedName>
        <fullName evidence="2">Zinc-ribbon domain-containing protein</fullName>
    </submittedName>
</protein>
<dbReference type="RefSeq" id="WP_217794064.1">
    <property type="nucleotide sequence ID" value="NZ_JAHSPG010000016.1"/>
</dbReference>
<reference evidence="2" key="1">
    <citation type="submission" date="2021-06" db="EMBL/GenBank/DDBJ databases">
        <authorList>
            <person name="Huq M.A."/>
        </authorList>
    </citation>
    <scope>NUCLEOTIDE SEQUENCE</scope>
    <source>
        <strain evidence="2">MAH-26</strain>
    </source>
</reference>